<comment type="caution">
    <text evidence="3">The sequence shown here is derived from an EMBL/GenBank/DDBJ whole genome shotgun (WGS) entry which is preliminary data.</text>
</comment>
<feature type="transmembrane region" description="Helical" evidence="1">
    <location>
        <begin position="111"/>
        <end position="132"/>
    </location>
</feature>
<reference evidence="3 4" key="1">
    <citation type="submission" date="2014-12" db="EMBL/GenBank/DDBJ databases">
        <authorList>
            <person name="Kuzmanovic N."/>
            <person name="Pulawska J."/>
            <person name="Obradovic A."/>
        </authorList>
    </citation>
    <scope>NUCLEOTIDE SEQUENCE [LARGE SCALE GENOMIC DNA]</scope>
    <source>
        <strain evidence="3 4">KFB 330</strain>
    </source>
</reference>
<sequence length="229" mass="25930">MNGIFRLRLVLDFLAVGLVIACLAYWWLDNLSHELFGTVLFTLVIVHNVFNRRWYGGVTKRKLDAVRVVNLVTIACLVIAMTIMLVTSLLISRDVLPFMALDGAFAVREVHMFAGYWVLLIISLHLGTRWQVVMEVCGRLIGISGHNAYRMAVLRLVTVTIAAWGVRSFFEMTFGSKLMLSYSLDMWDFNQSTLGFFVNYASIVGLFVAAMHYALMLIRKIGWNRALPG</sequence>
<dbReference type="RefSeq" id="WP_045019913.1">
    <property type="nucleotide sequence ID" value="NZ_CP166105.1"/>
</dbReference>
<evidence type="ECO:0000259" key="2">
    <source>
        <dbReference type="Pfam" id="PF14358"/>
    </source>
</evidence>
<feature type="transmembrane region" description="Helical" evidence="1">
    <location>
        <begin position="34"/>
        <end position="50"/>
    </location>
</feature>
<keyword evidence="1" id="KW-1133">Transmembrane helix</keyword>
<organism evidence="3 4">
    <name type="scientific">Agrobacterium arsenijevicii</name>
    <dbReference type="NCBI Taxonomy" id="1585697"/>
    <lineage>
        <taxon>Bacteria</taxon>
        <taxon>Pseudomonadati</taxon>
        <taxon>Pseudomonadota</taxon>
        <taxon>Alphaproteobacteria</taxon>
        <taxon>Hyphomicrobiales</taxon>
        <taxon>Rhizobiaceae</taxon>
        <taxon>Rhizobium/Agrobacterium group</taxon>
        <taxon>Agrobacterium</taxon>
    </lineage>
</organism>
<feature type="domain" description="Flavinylation-associated cytochrome" evidence="2">
    <location>
        <begin position="75"/>
        <end position="130"/>
    </location>
</feature>
<dbReference type="InterPro" id="IPR025517">
    <property type="entry name" value="DUF4405"/>
</dbReference>
<dbReference type="Proteomes" id="UP000032564">
    <property type="component" value="Unassembled WGS sequence"/>
</dbReference>
<protein>
    <recommendedName>
        <fullName evidence="2">Flavinylation-associated cytochrome domain-containing protein</fullName>
    </recommendedName>
</protein>
<feature type="transmembrane region" description="Helical" evidence="1">
    <location>
        <begin position="153"/>
        <end position="174"/>
    </location>
</feature>
<dbReference type="EMBL" id="JWIT01000009">
    <property type="protein sequence ID" value="KJF72527.1"/>
    <property type="molecule type" value="Genomic_DNA"/>
</dbReference>
<feature type="transmembrane region" description="Helical" evidence="1">
    <location>
        <begin position="9"/>
        <end position="28"/>
    </location>
</feature>
<evidence type="ECO:0000256" key="1">
    <source>
        <dbReference type="SAM" id="Phobius"/>
    </source>
</evidence>
<evidence type="ECO:0000313" key="3">
    <source>
        <dbReference type="EMBL" id="KJF72527.1"/>
    </source>
</evidence>
<dbReference type="Pfam" id="PF14358">
    <property type="entry name" value="DUF4405"/>
    <property type="match status" value="1"/>
</dbReference>
<feature type="transmembrane region" description="Helical" evidence="1">
    <location>
        <begin position="71"/>
        <end position="91"/>
    </location>
</feature>
<keyword evidence="4" id="KW-1185">Reference proteome</keyword>
<proteinExistence type="predicted"/>
<accession>A0ABR5D627</accession>
<feature type="transmembrane region" description="Helical" evidence="1">
    <location>
        <begin position="194"/>
        <end position="215"/>
    </location>
</feature>
<name>A0ABR5D627_9HYPH</name>
<evidence type="ECO:0000313" key="4">
    <source>
        <dbReference type="Proteomes" id="UP000032564"/>
    </source>
</evidence>
<keyword evidence="1" id="KW-0472">Membrane</keyword>
<gene>
    <name evidence="3" type="ORF">RP75_15485</name>
</gene>
<keyword evidence="1" id="KW-0812">Transmembrane</keyword>